<feature type="region of interest" description="Disordered" evidence="1">
    <location>
        <begin position="1"/>
        <end position="23"/>
    </location>
</feature>
<proteinExistence type="predicted"/>
<evidence type="ECO:0000313" key="2">
    <source>
        <dbReference type="EMBL" id="JAH85671.1"/>
    </source>
</evidence>
<name>A0A0E9W5S1_ANGAN</name>
<dbReference type="AlphaFoldDB" id="A0A0E9W5S1"/>
<evidence type="ECO:0000256" key="1">
    <source>
        <dbReference type="SAM" id="MobiDB-lite"/>
    </source>
</evidence>
<dbReference type="EMBL" id="GBXM01022906">
    <property type="protein sequence ID" value="JAH85671.1"/>
    <property type="molecule type" value="Transcribed_RNA"/>
</dbReference>
<reference evidence="2" key="1">
    <citation type="submission" date="2014-11" db="EMBL/GenBank/DDBJ databases">
        <authorList>
            <person name="Amaro Gonzalez C."/>
        </authorList>
    </citation>
    <scope>NUCLEOTIDE SEQUENCE</scope>
</reference>
<protein>
    <submittedName>
        <fullName evidence="2">Uncharacterized protein</fullName>
    </submittedName>
</protein>
<accession>A0A0E9W5S1</accession>
<feature type="compositionally biased region" description="Polar residues" evidence="1">
    <location>
        <begin position="12"/>
        <end position="23"/>
    </location>
</feature>
<organism evidence="2">
    <name type="scientific">Anguilla anguilla</name>
    <name type="common">European freshwater eel</name>
    <name type="synonym">Muraena anguilla</name>
    <dbReference type="NCBI Taxonomy" id="7936"/>
    <lineage>
        <taxon>Eukaryota</taxon>
        <taxon>Metazoa</taxon>
        <taxon>Chordata</taxon>
        <taxon>Craniata</taxon>
        <taxon>Vertebrata</taxon>
        <taxon>Euteleostomi</taxon>
        <taxon>Actinopterygii</taxon>
        <taxon>Neopterygii</taxon>
        <taxon>Teleostei</taxon>
        <taxon>Anguilliformes</taxon>
        <taxon>Anguillidae</taxon>
        <taxon>Anguilla</taxon>
    </lineage>
</organism>
<reference evidence="2" key="2">
    <citation type="journal article" date="2015" name="Fish Shellfish Immunol.">
        <title>Early steps in the European eel (Anguilla anguilla)-Vibrio vulnificus interaction in the gills: Role of the RtxA13 toxin.</title>
        <authorList>
            <person name="Callol A."/>
            <person name="Pajuelo D."/>
            <person name="Ebbesson L."/>
            <person name="Teles M."/>
            <person name="MacKenzie S."/>
            <person name="Amaro C."/>
        </authorList>
    </citation>
    <scope>NUCLEOTIDE SEQUENCE</scope>
</reference>
<sequence>MFKKSAVRFSTFPGQTQPPKNTQ</sequence>